<feature type="region of interest" description="Disordered" evidence="1">
    <location>
        <begin position="124"/>
        <end position="146"/>
    </location>
</feature>
<gene>
    <name evidence="2" type="ORF">POTOM_041520</name>
</gene>
<reference evidence="2" key="1">
    <citation type="journal article" date="2020" name="bioRxiv">
        <title>Hybrid origin of Populus tomentosa Carr. identified through genome sequencing and phylogenomic analysis.</title>
        <authorList>
            <person name="An X."/>
            <person name="Gao K."/>
            <person name="Chen Z."/>
            <person name="Li J."/>
            <person name="Yang X."/>
            <person name="Yang X."/>
            <person name="Zhou J."/>
            <person name="Guo T."/>
            <person name="Zhao T."/>
            <person name="Huang S."/>
            <person name="Miao D."/>
            <person name="Khan W.U."/>
            <person name="Rao P."/>
            <person name="Ye M."/>
            <person name="Lei B."/>
            <person name="Liao W."/>
            <person name="Wang J."/>
            <person name="Ji L."/>
            <person name="Li Y."/>
            <person name="Guo B."/>
            <person name="Mustafa N.S."/>
            <person name="Li S."/>
            <person name="Yun Q."/>
            <person name="Keller S.R."/>
            <person name="Mao J."/>
            <person name="Zhang R."/>
            <person name="Strauss S.H."/>
        </authorList>
    </citation>
    <scope>NUCLEOTIDE SEQUENCE</scope>
    <source>
        <strain evidence="2">GM15</strain>
        <tissue evidence="2">Leaf</tissue>
    </source>
</reference>
<feature type="region of interest" description="Disordered" evidence="1">
    <location>
        <begin position="489"/>
        <end position="508"/>
    </location>
</feature>
<organism evidence="2 3">
    <name type="scientific">Populus tomentosa</name>
    <name type="common">Chinese white poplar</name>
    <dbReference type="NCBI Taxonomy" id="118781"/>
    <lineage>
        <taxon>Eukaryota</taxon>
        <taxon>Viridiplantae</taxon>
        <taxon>Streptophyta</taxon>
        <taxon>Embryophyta</taxon>
        <taxon>Tracheophyta</taxon>
        <taxon>Spermatophyta</taxon>
        <taxon>Magnoliopsida</taxon>
        <taxon>eudicotyledons</taxon>
        <taxon>Gunneridae</taxon>
        <taxon>Pentapetalae</taxon>
        <taxon>rosids</taxon>
        <taxon>fabids</taxon>
        <taxon>Malpighiales</taxon>
        <taxon>Salicaceae</taxon>
        <taxon>Saliceae</taxon>
        <taxon>Populus</taxon>
    </lineage>
</organism>
<evidence type="ECO:0000313" key="2">
    <source>
        <dbReference type="EMBL" id="KAG6755687.1"/>
    </source>
</evidence>
<feature type="region of interest" description="Disordered" evidence="1">
    <location>
        <begin position="1"/>
        <end position="71"/>
    </location>
</feature>
<sequence>MHARHRTDRSPGNGYRSGSMGVGMGASRISPDNSARGHGFYNSEYRSFNNRGFAHGQGHPKSFRQPPPQKGNILMEAGRLAAEYLVSKGLLPQSALSGKWQNGSFKRQAGDYQDFRQQEDFMQEGRTSAHSRLGSGASDAGLGRRRYPDDFNLRNHVKGRRRGEHYRGYSSEWGREYGRSGSLSDRNRMSPDTEENVTVSGHCEEQQVSNDVGDGMEKSGQSGVAPESEETADIESGLSKYNYPNETGSKASSFSVLKEETDGEPSKGSGDPANVNLGNKGMKDSNYDYEIEKQIVPENLPIQQSDAESDLSGKDGSDLLTLSKFANVPTKMRSALSCRSSRVDQVPNNEEEGTSDNGLNKGSEDVVQDGVDNVSATDVNATHDSNCPNSEIIKVAVVQPAEDADEEGPEYGAVQGKCVRSHSFSDGAFMHDNEQESSLGLSGFGRSTSVKERGEKRAAESSGIGEAAKKPREWLPSLVNTADEHLHHTDLSENTGGSQEERASPDQQVSLAVAATQDSYISNCQFPRIAGEPGFKYAEEKQLFPSSFKIVDLNLMETSDINETHCSDPVLTYPSIMTTKREAPQVDIDLSISNSNVSGEYARHMSYGKQVEIIDLENDCTLEDKDFDNSQRKMETAFTGTEGFPSLSQNTGDITDVQVNYDGLMLAEFLNNLSNCTSVPDNITPLQNEMDLDNGEGTLGDDDSIYMSLGEIPLSFIPAWEPPTPRDLGSYFDFSSPQKGYLVVNIASDSL</sequence>
<dbReference type="EMBL" id="JAAWWB010000022">
    <property type="protein sequence ID" value="KAG6755687.1"/>
    <property type="molecule type" value="Genomic_DNA"/>
</dbReference>
<accession>A0A8X7YUN1</accession>
<dbReference type="OrthoDB" id="765741at2759"/>
<dbReference type="InterPro" id="IPR040276">
    <property type="entry name" value="At4g26450-like"/>
</dbReference>
<feature type="compositionally biased region" description="Polar residues" evidence="1">
    <location>
        <begin position="436"/>
        <end position="448"/>
    </location>
</feature>
<feature type="region of interest" description="Disordered" evidence="1">
    <location>
        <begin position="334"/>
        <end position="366"/>
    </location>
</feature>
<dbReference type="PANTHER" id="PTHR36056:SF1">
    <property type="entry name" value="PROTEIN, PUTATIVE-RELATED"/>
    <property type="match status" value="1"/>
</dbReference>
<proteinExistence type="predicted"/>
<protein>
    <submittedName>
        <fullName evidence="2">Uncharacterized protein</fullName>
    </submittedName>
</protein>
<keyword evidence="3" id="KW-1185">Reference proteome</keyword>
<name>A0A8X7YUN1_POPTO</name>
<dbReference type="AlphaFoldDB" id="A0A8X7YUN1"/>
<feature type="region of interest" description="Disordered" evidence="1">
    <location>
        <begin position="435"/>
        <end position="473"/>
    </location>
</feature>
<dbReference type="PANTHER" id="PTHR36056">
    <property type="entry name" value="PROTEIN, PUTATIVE-RELATED"/>
    <property type="match status" value="1"/>
</dbReference>
<dbReference type="Proteomes" id="UP000886885">
    <property type="component" value="Chromosome 11D"/>
</dbReference>
<comment type="caution">
    <text evidence="2">The sequence shown here is derived from an EMBL/GenBank/DDBJ whole genome shotgun (WGS) entry which is preliminary data.</text>
</comment>
<evidence type="ECO:0000256" key="1">
    <source>
        <dbReference type="SAM" id="MobiDB-lite"/>
    </source>
</evidence>
<evidence type="ECO:0000313" key="3">
    <source>
        <dbReference type="Proteomes" id="UP000886885"/>
    </source>
</evidence>
<feature type="compositionally biased region" description="Basic and acidic residues" evidence="1">
    <location>
        <begin position="449"/>
        <end position="459"/>
    </location>
</feature>
<feature type="region of interest" description="Disordered" evidence="1">
    <location>
        <begin position="172"/>
        <end position="281"/>
    </location>
</feature>
<feature type="compositionally biased region" description="Polar residues" evidence="1">
    <location>
        <begin position="242"/>
        <end position="255"/>
    </location>
</feature>